<dbReference type="PANTHER" id="PTHR30461">
    <property type="entry name" value="DNA-INVERTASE FROM LAMBDOID PROPHAGE"/>
    <property type="match status" value="1"/>
</dbReference>
<name>A0A7W9YQG2_9BACL</name>
<dbReference type="EMBL" id="JACHES010000004">
    <property type="protein sequence ID" value="MBB6176428.1"/>
    <property type="molecule type" value="Genomic_DNA"/>
</dbReference>
<dbReference type="Gene3D" id="3.40.50.1390">
    <property type="entry name" value="Resolvase, N-terminal catalytic domain"/>
    <property type="match status" value="1"/>
</dbReference>
<reference evidence="9 10" key="1">
    <citation type="submission" date="2020-08" db="EMBL/GenBank/DDBJ databases">
        <title>Genomic Encyclopedia of Type Strains, Phase IV (KMG-IV): sequencing the most valuable type-strain genomes for metagenomic binning, comparative biology and taxonomic classification.</title>
        <authorList>
            <person name="Goeker M."/>
        </authorList>
    </citation>
    <scope>NUCLEOTIDE SEQUENCE [LARGE SCALE GENOMIC DNA]</scope>
    <source>
        <strain evidence="9 10">DSM 23211</strain>
    </source>
</reference>
<evidence type="ECO:0000313" key="10">
    <source>
        <dbReference type="Proteomes" id="UP000523528"/>
    </source>
</evidence>
<dbReference type="PROSITE" id="PS00397">
    <property type="entry name" value="RECOMBINASES_1"/>
    <property type="match status" value="1"/>
</dbReference>
<feature type="domain" description="Resolvase/invertase-type recombinase catalytic" evidence="7">
    <location>
        <begin position="2"/>
        <end position="149"/>
    </location>
</feature>
<dbReference type="PROSITE" id="PS51736">
    <property type="entry name" value="RECOMBINASES_3"/>
    <property type="match status" value="1"/>
</dbReference>
<dbReference type="PROSITE" id="PS51737">
    <property type="entry name" value="RECOMBINASE_DNA_BIND"/>
    <property type="match status" value="1"/>
</dbReference>
<keyword evidence="3" id="KW-0233">DNA recombination</keyword>
<dbReference type="SMART" id="SM00857">
    <property type="entry name" value="Resolvase"/>
    <property type="match status" value="1"/>
</dbReference>
<evidence type="ECO:0000256" key="3">
    <source>
        <dbReference type="ARBA" id="ARBA00023172"/>
    </source>
</evidence>
<sequence length="475" mass="54589">MKVAIYARVSTDEQAKEGYSIESQKDSVINFVKSQRWEIYDFYIDDGYSAKDLKRPAMQRLIEDTKEKKFDVVVFYKLDRLVRSVGDLDKLLKLFDKHNIGIRSVTEPFDTTTAMGRFLITLVAAIAQWERETISERVIINMTKKATLGERNGGKAPFGYNIEDGKLVINEEEARLVREMFRMYIAGKGIRQIVLYLQQFGVDKDIRTVSRMLENPVYCGKLRWGKNSKMNEIISDDITHPPIVDIETFEKAQILRKQRTQEGKKATSPYPFSGVLRCARCGSALSGYYKKKRGSKHYICIAKKNKGTCDLPMFTERALTQVFLESLSPSDPNKFLNLIRNIEIQTENEDHTVLIAELEKELAAIKTRKRNWLLALGNGTITQEEYKEMTTEDSKSETLIKEQLEQLSKKAVTLDLESVLSIVQNIPALWETANDYEKKSFINELFETIVVDVPSDYFRGRGKTPSVIIKEVHLR</sequence>
<keyword evidence="1" id="KW-0229">DNA integration</keyword>
<evidence type="ECO:0000256" key="4">
    <source>
        <dbReference type="PIRSR" id="PIRSR606118-50"/>
    </source>
</evidence>
<feature type="coiled-coil region" evidence="6">
    <location>
        <begin position="341"/>
        <end position="375"/>
    </location>
</feature>
<accession>A0A7W9YQG2</accession>
<dbReference type="RefSeq" id="WP_183248054.1">
    <property type="nucleotide sequence ID" value="NZ_JACHES010000004.1"/>
</dbReference>
<proteinExistence type="predicted"/>
<dbReference type="GO" id="GO:0003677">
    <property type="term" value="F:DNA binding"/>
    <property type="evidence" value="ECO:0007669"/>
    <property type="project" value="UniProtKB-KW"/>
</dbReference>
<dbReference type="PANTHER" id="PTHR30461:SF23">
    <property type="entry name" value="DNA RECOMBINASE-RELATED"/>
    <property type="match status" value="1"/>
</dbReference>
<dbReference type="InterPro" id="IPR006118">
    <property type="entry name" value="Recombinase_CS"/>
</dbReference>
<keyword evidence="10" id="KW-1185">Reference proteome</keyword>
<comment type="caution">
    <text evidence="9">The sequence shown here is derived from an EMBL/GenBank/DDBJ whole genome shotgun (WGS) entry which is preliminary data.</text>
</comment>
<dbReference type="Proteomes" id="UP000523528">
    <property type="component" value="Unassembled WGS sequence"/>
</dbReference>
<dbReference type="Pfam" id="PF13408">
    <property type="entry name" value="Zn_ribbon_recom"/>
    <property type="match status" value="1"/>
</dbReference>
<evidence type="ECO:0000256" key="5">
    <source>
        <dbReference type="PROSITE-ProRule" id="PRU10137"/>
    </source>
</evidence>
<feature type="domain" description="Recombinase" evidence="8">
    <location>
        <begin position="157"/>
        <end position="262"/>
    </location>
</feature>
<feature type="active site" description="O-(5'-phospho-DNA)-serine intermediate" evidence="4 5">
    <location>
        <position position="10"/>
    </location>
</feature>
<evidence type="ECO:0000259" key="8">
    <source>
        <dbReference type="PROSITE" id="PS51737"/>
    </source>
</evidence>
<dbReference type="GO" id="GO:0015074">
    <property type="term" value="P:DNA integration"/>
    <property type="evidence" value="ECO:0007669"/>
    <property type="project" value="UniProtKB-KW"/>
</dbReference>
<dbReference type="GO" id="GO:0000150">
    <property type="term" value="F:DNA strand exchange activity"/>
    <property type="evidence" value="ECO:0007669"/>
    <property type="project" value="InterPro"/>
</dbReference>
<dbReference type="InterPro" id="IPR006119">
    <property type="entry name" value="Resolv_N"/>
</dbReference>
<evidence type="ECO:0000256" key="6">
    <source>
        <dbReference type="SAM" id="Coils"/>
    </source>
</evidence>
<evidence type="ECO:0000256" key="2">
    <source>
        <dbReference type="ARBA" id="ARBA00023125"/>
    </source>
</evidence>
<evidence type="ECO:0000256" key="1">
    <source>
        <dbReference type="ARBA" id="ARBA00022908"/>
    </source>
</evidence>
<keyword evidence="6" id="KW-0175">Coiled coil</keyword>
<keyword evidence="2" id="KW-0238">DNA-binding</keyword>
<dbReference type="InterPro" id="IPR011109">
    <property type="entry name" value="DNA_bind_recombinase_dom"/>
</dbReference>
<evidence type="ECO:0000313" key="9">
    <source>
        <dbReference type="EMBL" id="MBB6176428.1"/>
    </source>
</evidence>
<dbReference type="InterPro" id="IPR050639">
    <property type="entry name" value="SSR_resolvase"/>
</dbReference>
<dbReference type="AlphaFoldDB" id="A0A7W9YQG2"/>
<gene>
    <name evidence="9" type="ORF">HNQ82_001242</name>
</gene>
<protein>
    <submittedName>
        <fullName evidence="9">Site-specific DNA recombinase</fullName>
    </submittedName>
</protein>
<dbReference type="Pfam" id="PF07508">
    <property type="entry name" value="Recombinase"/>
    <property type="match status" value="1"/>
</dbReference>
<dbReference type="SUPFAM" id="SSF53041">
    <property type="entry name" value="Resolvase-like"/>
    <property type="match status" value="1"/>
</dbReference>
<organism evidence="9 10">
    <name type="scientific">Anoxybacillus tengchongensis</name>
    <dbReference type="NCBI Taxonomy" id="576944"/>
    <lineage>
        <taxon>Bacteria</taxon>
        <taxon>Bacillati</taxon>
        <taxon>Bacillota</taxon>
        <taxon>Bacilli</taxon>
        <taxon>Bacillales</taxon>
        <taxon>Anoxybacillaceae</taxon>
        <taxon>Anoxybacillus</taxon>
    </lineage>
</organism>
<dbReference type="InterPro" id="IPR036162">
    <property type="entry name" value="Resolvase-like_N_sf"/>
</dbReference>
<dbReference type="InterPro" id="IPR038109">
    <property type="entry name" value="DNA_bind_recomb_sf"/>
</dbReference>
<dbReference type="Pfam" id="PF00239">
    <property type="entry name" value="Resolvase"/>
    <property type="match status" value="1"/>
</dbReference>
<dbReference type="Gene3D" id="3.90.1750.20">
    <property type="entry name" value="Putative Large Serine Recombinase, Chain B, Domain 2"/>
    <property type="match status" value="1"/>
</dbReference>
<dbReference type="InterPro" id="IPR025827">
    <property type="entry name" value="Zn_ribbon_recom_dom"/>
</dbReference>
<dbReference type="CDD" id="cd00338">
    <property type="entry name" value="Ser_Recombinase"/>
    <property type="match status" value="1"/>
</dbReference>
<evidence type="ECO:0000259" key="7">
    <source>
        <dbReference type="PROSITE" id="PS51736"/>
    </source>
</evidence>